<evidence type="ECO:0000256" key="1">
    <source>
        <dbReference type="ARBA" id="ARBA00004651"/>
    </source>
</evidence>
<keyword evidence="4" id="KW-1133">Transmembrane helix</keyword>
<dbReference type="Pfam" id="PF07648">
    <property type="entry name" value="Kazal_2"/>
    <property type="match status" value="1"/>
</dbReference>
<dbReference type="HOGENOM" id="CLU_3002406_0_0_1"/>
<dbReference type="GeneID" id="20213850"/>
<evidence type="ECO:0000313" key="8">
    <source>
        <dbReference type="EnsemblMetazoa" id="HelroP65959"/>
    </source>
</evidence>
<dbReference type="GO" id="GO:0055085">
    <property type="term" value="P:transmembrane transport"/>
    <property type="evidence" value="ECO:0007669"/>
    <property type="project" value="InterPro"/>
</dbReference>
<keyword evidence="2" id="KW-1003">Cell membrane</keyword>
<dbReference type="Proteomes" id="UP000015101">
    <property type="component" value="Unassembled WGS sequence"/>
</dbReference>
<dbReference type="PROSITE" id="PS51465">
    <property type="entry name" value="KAZAL_2"/>
    <property type="match status" value="1"/>
</dbReference>
<dbReference type="InParanoid" id="T1FYF2"/>
<dbReference type="InterPro" id="IPR004156">
    <property type="entry name" value="OATP"/>
</dbReference>
<evidence type="ECO:0000256" key="5">
    <source>
        <dbReference type="ARBA" id="ARBA00023136"/>
    </source>
</evidence>
<feature type="domain" description="Kazal-like" evidence="6">
    <location>
        <begin position="14"/>
        <end position="71"/>
    </location>
</feature>
<keyword evidence="9" id="KW-1185">Reference proteome</keyword>
<reference evidence="7 9" key="2">
    <citation type="journal article" date="2013" name="Nature">
        <title>Insights into bilaterian evolution from three spiralian genomes.</title>
        <authorList>
            <person name="Simakov O."/>
            <person name="Marletaz F."/>
            <person name="Cho S.J."/>
            <person name="Edsinger-Gonzales E."/>
            <person name="Havlak P."/>
            <person name="Hellsten U."/>
            <person name="Kuo D.H."/>
            <person name="Larsson T."/>
            <person name="Lv J."/>
            <person name="Arendt D."/>
            <person name="Savage R."/>
            <person name="Osoegawa K."/>
            <person name="de Jong P."/>
            <person name="Grimwood J."/>
            <person name="Chapman J.A."/>
            <person name="Shapiro H."/>
            <person name="Aerts A."/>
            <person name="Otillar R.P."/>
            <person name="Terry A.Y."/>
            <person name="Boore J.L."/>
            <person name="Grigoriev I.V."/>
            <person name="Lindberg D.R."/>
            <person name="Seaver E.C."/>
            <person name="Weisblat D.A."/>
            <person name="Putnam N.H."/>
            <person name="Rokhsar D.S."/>
        </authorList>
    </citation>
    <scope>NUCLEOTIDE SEQUENCE</scope>
</reference>
<dbReference type="PANTHER" id="PTHR11388">
    <property type="entry name" value="ORGANIC ANION TRANSPORTER"/>
    <property type="match status" value="1"/>
</dbReference>
<dbReference type="CTD" id="20213850"/>
<dbReference type="RefSeq" id="XP_009019499.1">
    <property type="nucleotide sequence ID" value="XM_009021251.1"/>
</dbReference>
<dbReference type="FunFam" id="3.30.60.30:FF:000150">
    <property type="entry name" value="Uncharacterized protein"/>
    <property type="match status" value="1"/>
</dbReference>
<dbReference type="OMA" id="CTNHANN"/>
<keyword evidence="3" id="KW-0812">Transmembrane</keyword>
<dbReference type="Gene3D" id="3.30.60.30">
    <property type="match status" value="1"/>
</dbReference>
<gene>
    <name evidence="8" type="primary">20213850</name>
    <name evidence="7" type="ORF">HELRODRAFT_65959</name>
</gene>
<reference evidence="8" key="3">
    <citation type="submission" date="2015-06" db="UniProtKB">
        <authorList>
            <consortium name="EnsemblMetazoa"/>
        </authorList>
    </citation>
    <scope>IDENTIFICATION</scope>
</reference>
<organism evidence="8 9">
    <name type="scientific">Helobdella robusta</name>
    <name type="common">Californian leech</name>
    <dbReference type="NCBI Taxonomy" id="6412"/>
    <lineage>
        <taxon>Eukaryota</taxon>
        <taxon>Metazoa</taxon>
        <taxon>Spiralia</taxon>
        <taxon>Lophotrochozoa</taxon>
        <taxon>Annelida</taxon>
        <taxon>Clitellata</taxon>
        <taxon>Hirudinea</taxon>
        <taxon>Rhynchobdellida</taxon>
        <taxon>Glossiphoniidae</taxon>
        <taxon>Helobdella</taxon>
    </lineage>
</organism>
<comment type="subcellular location">
    <subcellularLocation>
        <location evidence="1">Cell membrane</location>
        <topology evidence="1">Multi-pass membrane protein</topology>
    </subcellularLocation>
</comment>
<protein>
    <recommendedName>
        <fullName evidence="6">Kazal-like domain-containing protein</fullName>
    </recommendedName>
</protein>
<dbReference type="AlphaFoldDB" id="T1FYF2"/>
<evidence type="ECO:0000256" key="4">
    <source>
        <dbReference type="ARBA" id="ARBA00022989"/>
    </source>
</evidence>
<dbReference type="KEGG" id="hro:HELRODRAFT_65959"/>
<keyword evidence="5" id="KW-0472">Membrane</keyword>
<dbReference type="SUPFAM" id="SSF100895">
    <property type="entry name" value="Kazal-type serine protease inhibitors"/>
    <property type="match status" value="1"/>
</dbReference>
<name>T1FYF2_HELRO</name>
<sequence>MIYNKSRGFVHCSFSLTETCNENCSCPLNSFDPVCGSDNVWYISPCHAGCTNHANNGSSVSMFIHFFLINI</sequence>
<evidence type="ECO:0000256" key="2">
    <source>
        <dbReference type="ARBA" id="ARBA00022475"/>
    </source>
</evidence>
<evidence type="ECO:0000256" key="3">
    <source>
        <dbReference type="ARBA" id="ARBA00022692"/>
    </source>
</evidence>
<dbReference type="PANTHER" id="PTHR11388:SF142">
    <property type="entry name" value="SOLUTE CARRIER ORGANIC ANION TRANSPORTER FAMILY MEMBER 5A1"/>
    <property type="match status" value="1"/>
</dbReference>
<dbReference type="OrthoDB" id="126772at2759"/>
<proteinExistence type="predicted"/>
<evidence type="ECO:0000313" key="9">
    <source>
        <dbReference type="Proteomes" id="UP000015101"/>
    </source>
</evidence>
<accession>T1FYF2</accession>
<reference evidence="9" key="1">
    <citation type="submission" date="2012-12" db="EMBL/GenBank/DDBJ databases">
        <authorList>
            <person name="Hellsten U."/>
            <person name="Grimwood J."/>
            <person name="Chapman J.A."/>
            <person name="Shapiro H."/>
            <person name="Aerts A."/>
            <person name="Otillar R.P."/>
            <person name="Terry A.Y."/>
            <person name="Boore J.L."/>
            <person name="Simakov O."/>
            <person name="Marletaz F."/>
            <person name="Cho S.-J."/>
            <person name="Edsinger-Gonzales E."/>
            <person name="Havlak P."/>
            <person name="Kuo D.-H."/>
            <person name="Larsson T."/>
            <person name="Lv J."/>
            <person name="Arendt D."/>
            <person name="Savage R."/>
            <person name="Osoegawa K."/>
            <person name="de Jong P."/>
            <person name="Lindberg D.R."/>
            <person name="Seaver E.C."/>
            <person name="Weisblat D.A."/>
            <person name="Putnam N.H."/>
            <person name="Grigoriev I.V."/>
            <person name="Rokhsar D.S."/>
        </authorList>
    </citation>
    <scope>NUCLEOTIDE SEQUENCE</scope>
</reference>
<dbReference type="EMBL" id="KB096742">
    <property type="protein sequence ID" value="ESO02091.1"/>
    <property type="molecule type" value="Genomic_DNA"/>
</dbReference>
<dbReference type="GO" id="GO:0005886">
    <property type="term" value="C:plasma membrane"/>
    <property type="evidence" value="ECO:0007669"/>
    <property type="project" value="UniProtKB-SubCell"/>
</dbReference>
<dbReference type="EMBL" id="AMQM01000794">
    <property type="status" value="NOT_ANNOTATED_CDS"/>
    <property type="molecule type" value="Genomic_DNA"/>
</dbReference>
<dbReference type="EnsemblMetazoa" id="HelroT65959">
    <property type="protein sequence ID" value="HelroP65959"/>
    <property type="gene ID" value="HelroG65959"/>
</dbReference>
<dbReference type="InterPro" id="IPR036058">
    <property type="entry name" value="Kazal_dom_sf"/>
</dbReference>
<evidence type="ECO:0000259" key="6">
    <source>
        <dbReference type="PROSITE" id="PS51465"/>
    </source>
</evidence>
<evidence type="ECO:0000313" key="7">
    <source>
        <dbReference type="EMBL" id="ESO02091.1"/>
    </source>
</evidence>
<dbReference type="InterPro" id="IPR002350">
    <property type="entry name" value="Kazal_dom"/>
</dbReference>